<evidence type="ECO:0000256" key="2">
    <source>
        <dbReference type="ARBA" id="ARBA00010742"/>
    </source>
</evidence>
<sequence length="317" mass="33677">MRRPLMAMGVAGSVLALAACGGGEQGGEGGEMQDVTVGVIPIVDTAAIWLGKEQGFFEEEGLNLEIQTTSGGAAAVPGVVSGDFDFAFGNTLSVMVAQGQGLDLKYVTNGTTTSGNAEKDFGAVVVPADSDIQSPADLAGKTVSVNNLNNIGDTTIRSVVEEDGGDPSTIDFVEVGFPDAPAALDRGQVDAAWILDPFLTQTVEDGARVVSYNFVEFDPELDIAGYFTTAEKVEQDAEMVQKFQNAMNKSLEYANENPDAVREIVGTYTQIDEDMRQKMALPRFRTEFDREALQKLGDAAVKYGTLEKAPDLDALLP</sequence>
<dbReference type="RefSeq" id="WP_188536172.1">
    <property type="nucleotide sequence ID" value="NZ_BMEQ01000006.1"/>
</dbReference>
<comment type="similarity">
    <text evidence="2">Belongs to the bacterial solute-binding protein SsuA/TauA family.</text>
</comment>
<name>A0A917GRH0_9MICC</name>
<dbReference type="Pfam" id="PF09084">
    <property type="entry name" value="NMT1"/>
    <property type="match status" value="1"/>
</dbReference>
<evidence type="ECO:0000256" key="3">
    <source>
        <dbReference type="ARBA" id="ARBA00022729"/>
    </source>
</evidence>
<dbReference type="EMBL" id="BMEQ01000006">
    <property type="protein sequence ID" value="GGG54422.1"/>
    <property type="molecule type" value="Genomic_DNA"/>
</dbReference>
<evidence type="ECO:0000313" key="7">
    <source>
        <dbReference type="Proteomes" id="UP000638848"/>
    </source>
</evidence>
<accession>A0A917GRH0</accession>
<keyword evidence="3 4" id="KW-0732">Signal</keyword>
<keyword evidence="7" id="KW-1185">Reference proteome</keyword>
<dbReference type="PROSITE" id="PS51257">
    <property type="entry name" value="PROKAR_LIPOPROTEIN"/>
    <property type="match status" value="1"/>
</dbReference>
<evidence type="ECO:0000259" key="5">
    <source>
        <dbReference type="SMART" id="SM00062"/>
    </source>
</evidence>
<dbReference type="InterPro" id="IPR001638">
    <property type="entry name" value="Solute-binding_3/MltF_N"/>
</dbReference>
<evidence type="ECO:0000256" key="4">
    <source>
        <dbReference type="SAM" id="SignalP"/>
    </source>
</evidence>
<dbReference type="GO" id="GO:0042597">
    <property type="term" value="C:periplasmic space"/>
    <property type="evidence" value="ECO:0007669"/>
    <property type="project" value="UniProtKB-SubCell"/>
</dbReference>
<evidence type="ECO:0000256" key="1">
    <source>
        <dbReference type="ARBA" id="ARBA00004418"/>
    </source>
</evidence>
<dbReference type="SMART" id="SM00062">
    <property type="entry name" value="PBPb"/>
    <property type="match status" value="1"/>
</dbReference>
<dbReference type="Gene3D" id="3.40.190.10">
    <property type="entry name" value="Periplasmic binding protein-like II"/>
    <property type="match status" value="2"/>
</dbReference>
<evidence type="ECO:0000313" key="6">
    <source>
        <dbReference type="EMBL" id="GGG54422.1"/>
    </source>
</evidence>
<dbReference type="AlphaFoldDB" id="A0A917GRH0"/>
<reference evidence="6" key="2">
    <citation type="submission" date="2020-09" db="EMBL/GenBank/DDBJ databases">
        <authorList>
            <person name="Sun Q."/>
            <person name="Zhou Y."/>
        </authorList>
    </citation>
    <scope>NUCLEOTIDE SEQUENCE</scope>
    <source>
        <strain evidence="6">CGMCC 1.12187</strain>
    </source>
</reference>
<protein>
    <submittedName>
        <fullName evidence="6">Nitrate ABC transporter substrate-binding protein</fullName>
    </submittedName>
</protein>
<dbReference type="Proteomes" id="UP000638848">
    <property type="component" value="Unassembled WGS sequence"/>
</dbReference>
<dbReference type="PANTHER" id="PTHR30024">
    <property type="entry name" value="ALIPHATIC SULFONATES-BINDING PROTEIN-RELATED"/>
    <property type="match status" value="1"/>
</dbReference>
<dbReference type="SUPFAM" id="SSF53850">
    <property type="entry name" value="Periplasmic binding protein-like II"/>
    <property type="match status" value="1"/>
</dbReference>
<gene>
    <name evidence="6" type="ORF">GCM10011374_16670</name>
</gene>
<feature type="chain" id="PRO_5039240880" evidence="4">
    <location>
        <begin position="19"/>
        <end position="317"/>
    </location>
</feature>
<feature type="domain" description="Solute-binding protein family 3/N-terminal" evidence="5">
    <location>
        <begin position="34"/>
        <end position="259"/>
    </location>
</feature>
<comment type="subcellular location">
    <subcellularLocation>
        <location evidence="1">Periplasm</location>
    </subcellularLocation>
</comment>
<organism evidence="6 7">
    <name type="scientific">Kocuria dechangensis</name>
    <dbReference type="NCBI Taxonomy" id="1176249"/>
    <lineage>
        <taxon>Bacteria</taxon>
        <taxon>Bacillati</taxon>
        <taxon>Actinomycetota</taxon>
        <taxon>Actinomycetes</taxon>
        <taxon>Micrococcales</taxon>
        <taxon>Micrococcaceae</taxon>
        <taxon>Kocuria</taxon>
    </lineage>
</organism>
<proteinExistence type="inferred from homology"/>
<reference evidence="6" key="1">
    <citation type="journal article" date="2014" name="Int. J. Syst. Evol. Microbiol.">
        <title>Complete genome sequence of Corynebacterium casei LMG S-19264T (=DSM 44701T), isolated from a smear-ripened cheese.</title>
        <authorList>
            <consortium name="US DOE Joint Genome Institute (JGI-PGF)"/>
            <person name="Walter F."/>
            <person name="Albersmeier A."/>
            <person name="Kalinowski J."/>
            <person name="Ruckert C."/>
        </authorList>
    </citation>
    <scope>NUCLEOTIDE SEQUENCE</scope>
    <source>
        <strain evidence="6">CGMCC 1.12187</strain>
    </source>
</reference>
<dbReference type="InterPro" id="IPR015168">
    <property type="entry name" value="SsuA/THI5"/>
</dbReference>
<feature type="signal peptide" evidence="4">
    <location>
        <begin position="1"/>
        <end position="18"/>
    </location>
</feature>
<dbReference type="PANTHER" id="PTHR30024:SF47">
    <property type="entry name" value="TAURINE-BINDING PERIPLASMIC PROTEIN"/>
    <property type="match status" value="1"/>
</dbReference>
<comment type="caution">
    <text evidence="6">The sequence shown here is derived from an EMBL/GenBank/DDBJ whole genome shotgun (WGS) entry which is preliminary data.</text>
</comment>